<accession>A0A432MKX3</accession>
<dbReference type="Gene3D" id="6.10.250.690">
    <property type="match status" value="1"/>
</dbReference>
<keyword evidence="4 7" id="KW-0238">DNA-binding</keyword>
<keyword evidence="3" id="KW-0805">Transcription regulation</keyword>
<keyword evidence="1 6" id="KW-0597">Phosphoprotein</keyword>
<dbReference type="Proteomes" id="UP000280296">
    <property type="component" value="Unassembled WGS sequence"/>
</dbReference>
<dbReference type="SUPFAM" id="SSF52172">
    <property type="entry name" value="CheY-like"/>
    <property type="match status" value="1"/>
</dbReference>
<evidence type="ECO:0000256" key="1">
    <source>
        <dbReference type="ARBA" id="ARBA00022553"/>
    </source>
</evidence>
<dbReference type="FunFam" id="1.10.10.10:FF:000005">
    <property type="entry name" value="Two-component system response regulator"/>
    <property type="match status" value="1"/>
</dbReference>
<dbReference type="GO" id="GO:0000976">
    <property type="term" value="F:transcription cis-regulatory region binding"/>
    <property type="evidence" value="ECO:0007669"/>
    <property type="project" value="TreeGrafter"/>
</dbReference>
<dbReference type="InterPro" id="IPR001867">
    <property type="entry name" value="OmpR/PhoB-type_DNA-bd"/>
</dbReference>
<evidence type="ECO:0000256" key="5">
    <source>
        <dbReference type="ARBA" id="ARBA00023163"/>
    </source>
</evidence>
<organism evidence="10 11">
    <name type="scientific">Tautonia sociabilis</name>
    <dbReference type="NCBI Taxonomy" id="2080755"/>
    <lineage>
        <taxon>Bacteria</taxon>
        <taxon>Pseudomonadati</taxon>
        <taxon>Planctomycetota</taxon>
        <taxon>Planctomycetia</taxon>
        <taxon>Isosphaerales</taxon>
        <taxon>Isosphaeraceae</taxon>
        <taxon>Tautonia</taxon>
    </lineage>
</organism>
<dbReference type="FunFam" id="3.40.50.2300:FF:000002">
    <property type="entry name" value="DNA-binding response regulator PhoP"/>
    <property type="match status" value="1"/>
</dbReference>
<dbReference type="InterPro" id="IPR039420">
    <property type="entry name" value="WalR-like"/>
</dbReference>
<keyword evidence="11" id="KW-1185">Reference proteome</keyword>
<evidence type="ECO:0000256" key="3">
    <source>
        <dbReference type="ARBA" id="ARBA00023015"/>
    </source>
</evidence>
<sequence length="225" mass="25564">MARVLIVEDQKKLLQSLRRGLEEEGYEVITAATGEEGYYHATTGSFDAVVLDLMLPGRSGLEVLRDLRARGFAKPVLILTARDAVEDRVRGLDSGADDYLVKPFAFAELLARLRALLRRDLSGRELFLRADDLEVDLLARRVVRDGVEVELTKREFELLEYLLRHKNATVTRDMIARDVWKETTTAPTNVIDVYITQLRKKVDRPPARQLIQTIRGVGYALRDNS</sequence>
<dbReference type="PROSITE" id="PS51755">
    <property type="entry name" value="OMPR_PHOB"/>
    <property type="match status" value="1"/>
</dbReference>
<feature type="DNA-binding region" description="OmpR/PhoB-type" evidence="7">
    <location>
        <begin position="125"/>
        <end position="223"/>
    </location>
</feature>
<feature type="domain" description="OmpR/PhoB-type" evidence="9">
    <location>
        <begin position="125"/>
        <end position="223"/>
    </location>
</feature>
<dbReference type="PROSITE" id="PS50110">
    <property type="entry name" value="RESPONSE_REGULATORY"/>
    <property type="match status" value="1"/>
</dbReference>
<dbReference type="AlphaFoldDB" id="A0A432MKX3"/>
<keyword evidence="2" id="KW-0902">Two-component regulatory system</keyword>
<evidence type="ECO:0000313" key="11">
    <source>
        <dbReference type="Proteomes" id="UP000280296"/>
    </source>
</evidence>
<dbReference type="Gene3D" id="3.40.50.2300">
    <property type="match status" value="1"/>
</dbReference>
<dbReference type="Pfam" id="PF00486">
    <property type="entry name" value="Trans_reg_C"/>
    <property type="match status" value="1"/>
</dbReference>
<evidence type="ECO:0000256" key="2">
    <source>
        <dbReference type="ARBA" id="ARBA00023012"/>
    </source>
</evidence>
<comment type="caution">
    <text evidence="10">The sequence shown here is derived from an EMBL/GenBank/DDBJ whole genome shotgun (WGS) entry which is preliminary data.</text>
</comment>
<dbReference type="RefSeq" id="WP_126725040.1">
    <property type="nucleotide sequence ID" value="NZ_RYZH01000015.1"/>
</dbReference>
<dbReference type="EMBL" id="RYZH01000015">
    <property type="protein sequence ID" value="RUL87920.1"/>
    <property type="molecule type" value="Genomic_DNA"/>
</dbReference>
<evidence type="ECO:0000259" key="8">
    <source>
        <dbReference type="PROSITE" id="PS50110"/>
    </source>
</evidence>
<dbReference type="InterPro" id="IPR001789">
    <property type="entry name" value="Sig_transdc_resp-reg_receiver"/>
</dbReference>
<reference evidence="10 11" key="1">
    <citation type="submission" date="2018-12" db="EMBL/GenBank/DDBJ databases">
        <authorList>
            <person name="Toschakov S.V."/>
        </authorList>
    </citation>
    <scope>NUCLEOTIDE SEQUENCE [LARGE SCALE GENOMIC DNA]</scope>
    <source>
        <strain evidence="10 11">GM2012</strain>
    </source>
</reference>
<name>A0A432MKX3_9BACT</name>
<dbReference type="GO" id="GO:0000156">
    <property type="term" value="F:phosphorelay response regulator activity"/>
    <property type="evidence" value="ECO:0007669"/>
    <property type="project" value="TreeGrafter"/>
</dbReference>
<dbReference type="PANTHER" id="PTHR48111">
    <property type="entry name" value="REGULATOR OF RPOS"/>
    <property type="match status" value="1"/>
</dbReference>
<feature type="modified residue" description="4-aspartylphosphate" evidence="6">
    <location>
        <position position="52"/>
    </location>
</feature>
<dbReference type="CDD" id="cd00383">
    <property type="entry name" value="trans_reg_C"/>
    <property type="match status" value="1"/>
</dbReference>
<keyword evidence="5" id="KW-0804">Transcription</keyword>
<dbReference type="GO" id="GO:0005829">
    <property type="term" value="C:cytosol"/>
    <property type="evidence" value="ECO:0007669"/>
    <property type="project" value="TreeGrafter"/>
</dbReference>
<dbReference type="SMART" id="SM00448">
    <property type="entry name" value="REC"/>
    <property type="match status" value="1"/>
</dbReference>
<dbReference type="InterPro" id="IPR036388">
    <property type="entry name" value="WH-like_DNA-bd_sf"/>
</dbReference>
<evidence type="ECO:0000256" key="4">
    <source>
        <dbReference type="ARBA" id="ARBA00023125"/>
    </source>
</evidence>
<evidence type="ECO:0000259" key="9">
    <source>
        <dbReference type="PROSITE" id="PS51755"/>
    </source>
</evidence>
<dbReference type="GO" id="GO:0006355">
    <property type="term" value="P:regulation of DNA-templated transcription"/>
    <property type="evidence" value="ECO:0007669"/>
    <property type="project" value="InterPro"/>
</dbReference>
<evidence type="ECO:0000256" key="6">
    <source>
        <dbReference type="PROSITE-ProRule" id="PRU00169"/>
    </source>
</evidence>
<feature type="domain" description="Response regulatory" evidence="8">
    <location>
        <begin position="3"/>
        <end position="117"/>
    </location>
</feature>
<evidence type="ECO:0000256" key="7">
    <source>
        <dbReference type="PROSITE-ProRule" id="PRU01091"/>
    </source>
</evidence>
<dbReference type="Gene3D" id="1.10.10.10">
    <property type="entry name" value="Winged helix-like DNA-binding domain superfamily/Winged helix DNA-binding domain"/>
    <property type="match status" value="1"/>
</dbReference>
<dbReference type="Pfam" id="PF00072">
    <property type="entry name" value="Response_reg"/>
    <property type="match status" value="1"/>
</dbReference>
<dbReference type="SMART" id="SM00862">
    <property type="entry name" value="Trans_reg_C"/>
    <property type="match status" value="1"/>
</dbReference>
<dbReference type="CDD" id="cd19935">
    <property type="entry name" value="REC_OmpR_CusR-like"/>
    <property type="match status" value="1"/>
</dbReference>
<reference evidence="10 11" key="2">
    <citation type="submission" date="2019-01" db="EMBL/GenBank/DDBJ databases">
        <title>Tautonia sociabilis, a novel thermotolerant planctomycete of Isosphaeraceae family, isolated from a 4000 m deep subterranean habitat.</title>
        <authorList>
            <person name="Kovaleva O.L."/>
            <person name="Elcheninov A.G."/>
            <person name="Van Heerden E."/>
            <person name="Toshchakov S.V."/>
            <person name="Novikov A."/>
            <person name="Bonch-Osmolovskaya E.A."/>
            <person name="Kublanov I.V."/>
        </authorList>
    </citation>
    <scope>NUCLEOTIDE SEQUENCE [LARGE SCALE GENOMIC DNA]</scope>
    <source>
        <strain evidence="10 11">GM2012</strain>
    </source>
</reference>
<dbReference type="InterPro" id="IPR011006">
    <property type="entry name" value="CheY-like_superfamily"/>
</dbReference>
<gene>
    <name evidence="10" type="ORF">TsocGM_09315</name>
</gene>
<evidence type="ECO:0000313" key="10">
    <source>
        <dbReference type="EMBL" id="RUL87920.1"/>
    </source>
</evidence>
<dbReference type="GO" id="GO:0032993">
    <property type="term" value="C:protein-DNA complex"/>
    <property type="evidence" value="ECO:0007669"/>
    <property type="project" value="TreeGrafter"/>
</dbReference>
<proteinExistence type="predicted"/>
<dbReference type="PANTHER" id="PTHR48111:SF22">
    <property type="entry name" value="REGULATOR OF RPOS"/>
    <property type="match status" value="1"/>
</dbReference>
<dbReference type="OrthoDB" id="272875at2"/>
<protein>
    <submittedName>
        <fullName evidence="10">Response regulator transcription factor</fullName>
    </submittedName>
</protein>